<feature type="compositionally biased region" description="Basic residues" evidence="1">
    <location>
        <begin position="77"/>
        <end position="110"/>
    </location>
</feature>
<feature type="compositionally biased region" description="Basic residues" evidence="1">
    <location>
        <begin position="13"/>
        <end position="27"/>
    </location>
</feature>
<gene>
    <name evidence="2" type="ORF">AVDCRST_MAG10-2642</name>
</gene>
<keyword evidence="2" id="KW-0418">Kinase</keyword>
<feature type="compositionally biased region" description="Gly residues" evidence="1">
    <location>
        <begin position="29"/>
        <end position="38"/>
    </location>
</feature>
<dbReference type="AlphaFoldDB" id="A0A6J4ITT3"/>
<dbReference type="EMBL" id="CADCTB010000162">
    <property type="protein sequence ID" value="CAA9259047.1"/>
    <property type="molecule type" value="Genomic_DNA"/>
</dbReference>
<feature type="non-terminal residue" evidence="2">
    <location>
        <position position="1"/>
    </location>
</feature>
<name>A0A6J4ITT3_9ACTN</name>
<feature type="region of interest" description="Disordered" evidence="1">
    <location>
        <begin position="13"/>
        <end position="445"/>
    </location>
</feature>
<feature type="compositionally biased region" description="Gly residues" evidence="1">
    <location>
        <begin position="60"/>
        <end position="76"/>
    </location>
</feature>
<evidence type="ECO:0000256" key="1">
    <source>
        <dbReference type="SAM" id="MobiDB-lite"/>
    </source>
</evidence>
<protein>
    <submittedName>
        <fullName evidence="2">Carbohydrate kinase, FGGY( )</fullName>
        <ecNumber evidence="2">2.7.1.17</ecNumber>
    </submittedName>
</protein>
<keyword evidence="2" id="KW-0808">Transferase</keyword>
<proteinExistence type="predicted"/>
<feature type="compositionally biased region" description="Low complexity" evidence="1">
    <location>
        <begin position="282"/>
        <end position="292"/>
    </location>
</feature>
<feature type="compositionally biased region" description="Basic and acidic residues" evidence="1">
    <location>
        <begin position="148"/>
        <end position="160"/>
    </location>
</feature>
<sequence>GFLVLHLLAGRRHRRGDGRRAGGRRRWYGAGGGPGLGSPGRSTPAAAGRLGTGRRFMVAGGSGGAARGAGPAGGPGRGRRSVGHVRHRRADRPHRRPGGARAPLRRRAGPGRRAVGLAALAAGSKGRGGPCLARLGPDRQPAHRRRPADRLEPRPQDRLRPRLRPLGGSRRRRRPPPGRARPDLARRHGLRRGRRRDGPSGPLLGAARHDRRLRGPGRRRRRPPGPVRQCPRNHPGREGRHRRAHRRPHGRPLQPPPSRRLVAARRSVEHRRRLAGVPVPTGPDGRPRQPGRGPRPGRHGLLSAVGYRRAVPVRRPRGRGALDRRSGRRGGQVPRRARGGGLRRTPGPGAARRARRRPGRPPPSGGGGQPQRRVVGHPGHGARPADRPAGVGGNRVRRLCPGRGWDAAREPAGGNRCHGGDARPPDSAGHRGARPAGEELPAVREGPRGAGVVAVAGM</sequence>
<dbReference type="EC" id="2.7.1.17" evidence="2"/>
<feature type="non-terminal residue" evidence="2">
    <location>
        <position position="458"/>
    </location>
</feature>
<evidence type="ECO:0000313" key="2">
    <source>
        <dbReference type="EMBL" id="CAA9259047.1"/>
    </source>
</evidence>
<feature type="compositionally biased region" description="Basic residues" evidence="1">
    <location>
        <begin position="239"/>
        <end position="250"/>
    </location>
</feature>
<dbReference type="GO" id="GO:0004856">
    <property type="term" value="F:D-xylulokinase activity"/>
    <property type="evidence" value="ECO:0007669"/>
    <property type="project" value="UniProtKB-EC"/>
</dbReference>
<reference evidence="2" key="1">
    <citation type="submission" date="2020-02" db="EMBL/GenBank/DDBJ databases">
        <authorList>
            <person name="Meier V. D."/>
        </authorList>
    </citation>
    <scope>NUCLEOTIDE SEQUENCE</scope>
    <source>
        <strain evidence="2">AVDCRST_MAG10</strain>
    </source>
</reference>
<feature type="compositionally biased region" description="Basic residues" evidence="1">
    <location>
        <begin position="209"/>
        <end position="223"/>
    </location>
</feature>
<accession>A0A6J4ITT3</accession>
<organism evidence="2">
    <name type="scientific">uncultured Acidimicrobiales bacterium</name>
    <dbReference type="NCBI Taxonomy" id="310071"/>
    <lineage>
        <taxon>Bacteria</taxon>
        <taxon>Bacillati</taxon>
        <taxon>Actinomycetota</taxon>
        <taxon>Acidimicrobiia</taxon>
        <taxon>Acidimicrobiales</taxon>
        <taxon>environmental samples</taxon>
    </lineage>
</organism>
<feature type="compositionally biased region" description="Low complexity" evidence="1">
    <location>
        <begin position="111"/>
        <end position="124"/>
    </location>
</feature>